<feature type="region of interest" description="Disordered" evidence="1">
    <location>
        <begin position="396"/>
        <end position="447"/>
    </location>
</feature>
<organism evidence="3 4">
    <name type="scientific">Albula glossodonta</name>
    <name type="common">roundjaw bonefish</name>
    <dbReference type="NCBI Taxonomy" id="121402"/>
    <lineage>
        <taxon>Eukaryota</taxon>
        <taxon>Metazoa</taxon>
        <taxon>Chordata</taxon>
        <taxon>Craniata</taxon>
        <taxon>Vertebrata</taxon>
        <taxon>Euteleostomi</taxon>
        <taxon>Actinopterygii</taxon>
        <taxon>Neopterygii</taxon>
        <taxon>Teleostei</taxon>
        <taxon>Albuliformes</taxon>
        <taxon>Albulidae</taxon>
        <taxon>Albula</taxon>
    </lineage>
</organism>
<dbReference type="Proteomes" id="UP000824540">
    <property type="component" value="Unassembled WGS sequence"/>
</dbReference>
<protein>
    <recommendedName>
        <fullName evidence="5">Glycine zipper domain-containing protein</fullName>
    </recommendedName>
</protein>
<proteinExistence type="predicted"/>
<evidence type="ECO:0000313" key="4">
    <source>
        <dbReference type="Proteomes" id="UP000824540"/>
    </source>
</evidence>
<feature type="transmembrane region" description="Helical" evidence="2">
    <location>
        <begin position="461"/>
        <end position="483"/>
    </location>
</feature>
<keyword evidence="2" id="KW-1133">Transmembrane helix</keyword>
<feature type="region of interest" description="Disordered" evidence="1">
    <location>
        <begin position="328"/>
        <end position="377"/>
    </location>
</feature>
<feature type="region of interest" description="Disordered" evidence="1">
    <location>
        <begin position="104"/>
        <end position="159"/>
    </location>
</feature>
<keyword evidence="2" id="KW-0472">Membrane</keyword>
<sequence length="511" mass="59944">MEEEERTNTATVSETWRKEEIKMAFSPVLPSDPGMTELLPQNEENGLMQSEEEELRAQSQAEQKEDRGMTVETTGAEEILMNPEGNSFQDLEYRLRQERELRERLEKEKEKRWEEKQREWRDREERQREEMETFRHGNRQDTRGDAEEPQNPRDFLRGENMRALTGVLSGILAMATGKGERHPRRIEQLSQEEEDRQNNRDSGMQREAEELRRREKERKARRDREERQRREMEALRRRYRREAREDAGMSLNAGDVVLGAAIGGIVGSLRGPVGAAVGAGIGAVVGARLEDLLREGDIYGVNIREGFFLPVMRLMHLEMRRDRPLEWTELPPEEEEDPQNNRNRQMQGEEEMLRAQHWAEQKETEKRMREETRRQLENSIKPLELKINNLEDELGRERDEHKRRQLEEELKKEREQRESLEREKERRREEERKERREREERQSEEMEALRQRYRREAREDAGISLTGGAVVLGAAIGGIAGALRGPMGAVVGTALGAALGARLSPLLEWER</sequence>
<evidence type="ECO:0000313" key="3">
    <source>
        <dbReference type="EMBL" id="KAG9349762.1"/>
    </source>
</evidence>
<evidence type="ECO:0000256" key="2">
    <source>
        <dbReference type="SAM" id="Phobius"/>
    </source>
</evidence>
<feature type="region of interest" description="Disordered" evidence="1">
    <location>
        <begin position="27"/>
        <end position="88"/>
    </location>
</feature>
<dbReference type="EMBL" id="JAFBMS010000009">
    <property type="protein sequence ID" value="KAG9349762.1"/>
    <property type="molecule type" value="Genomic_DNA"/>
</dbReference>
<evidence type="ECO:0008006" key="5">
    <source>
        <dbReference type="Google" id="ProtNLM"/>
    </source>
</evidence>
<reference evidence="3" key="1">
    <citation type="thesis" date="2021" institute="BYU ScholarsArchive" country="Provo, UT, USA">
        <title>Applications of and Algorithms for Genome Assembly and Genomic Analyses with an Emphasis on Marine Teleosts.</title>
        <authorList>
            <person name="Pickett B.D."/>
        </authorList>
    </citation>
    <scope>NUCLEOTIDE SEQUENCE</scope>
    <source>
        <strain evidence="3">HI-2016</strain>
    </source>
</reference>
<dbReference type="OrthoDB" id="10460836at2759"/>
<evidence type="ECO:0000256" key="1">
    <source>
        <dbReference type="SAM" id="MobiDB-lite"/>
    </source>
</evidence>
<gene>
    <name evidence="3" type="ORF">JZ751_028210</name>
</gene>
<comment type="caution">
    <text evidence="3">The sequence shown here is derived from an EMBL/GenBank/DDBJ whole genome shotgun (WGS) entry which is preliminary data.</text>
</comment>
<accession>A0A8T2PJD8</accession>
<dbReference type="AlphaFoldDB" id="A0A8T2PJD8"/>
<feature type="region of interest" description="Disordered" evidence="1">
    <location>
        <begin position="175"/>
        <end position="230"/>
    </location>
</feature>
<feature type="compositionally biased region" description="Basic and acidic residues" evidence="1">
    <location>
        <begin position="351"/>
        <end position="376"/>
    </location>
</feature>
<name>A0A8T2PJD8_9TELE</name>
<keyword evidence="4" id="KW-1185">Reference proteome</keyword>
<keyword evidence="2" id="KW-0812">Transmembrane</keyword>
<feature type="compositionally biased region" description="Basic and acidic residues" evidence="1">
    <location>
        <begin position="196"/>
        <end position="230"/>
    </location>
</feature>